<dbReference type="Proteomes" id="UP001066276">
    <property type="component" value="Chromosome 9"/>
</dbReference>
<reference evidence="1" key="1">
    <citation type="journal article" date="2022" name="bioRxiv">
        <title>Sequencing and chromosome-scale assembly of the giantPleurodeles waltlgenome.</title>
        <authorList>
            <person name="Brown T."/>
            <person name="Elewa A."/>
            <person name="Iarovenko S."/>
            <person name="Subramanian E."/>
            <person name="Araus A.J."/>
            <person name="Petzold A."/>
            <person name="Susuki M."/>
            <person name="Suzuki K.-i.T."/>
            <person name="Hayashi T."/>
            <person name="Toyoda A."/>
            <person name="Oliveira C."/>
            <person name="Osipova E."/>
            <person name="Leigh N.D."/>
            <person name="Simon A."/>
            <person name="Yun M.H."/>
        </authorList>
    </citation>
    <scope>NUCLEOTIDE SEQUENCE</scope>
    <source>
        <strain evidence="1">20211129_DDA</strain>
        <tissue evidence="1">Liver</tissue>
    </source>
</reference>
<name>A0AAV7MKY7_PLEWA</name>
<organism evidence="1 2">
    <name type="scientific">Pleurodeles waltl</name>
    <name type="common">Iberian ribbed newt</name>
    <dbReference type="NCBI Taxonomy" id="8319"/>
    <lineage>
        <taxon>Eukaryota</taxon>
        <taxon>Metazoa</taxon>
        <taxon>Chordata</taxon>
        <taxon>Craniata</taxon>
        <taxon>Vertebrata</taxon>
        <taxon>Euteleostomi</taxon>
        <taxon>Amphibia</taxon>
        <taxon>Batrachia</taxon>
        <taxon>Caudata</taxon>
        <taxon>Salamandroidea</taxon>
        <taxon>Salamandridae</taxon>
        <taxon>Pleurodelinae</taxon>
        <taxon>Pleurodeles</taxon>
    </lineage>
</organism>
<sequence>MAPKAGIRDQRRARRRLSSRELQIELQTWRGLFMACNPGLHGWQCGMTAWQSGCQQCGVEAGCLGTSGAVQALADWVPAVHGRAGAGSLGASSVE</sequence>
<protein>
    <submittedName>
        <fullName evidence="1">Uncharacterized protein</fullName>
    </submittedName>
</protein>
<proteinExistence type="predicted"/>
<comment type="caution">
    <text evidence="1">The sequence shown here is derived from an EMBL/GenBank/DDBJ whole genome shotgun (WGS) entry which is preliminary data.</text>
</comment>
<evidence type="ECO:0000313" key="1">
    <source>
        <dbReference type="EMBL" id="KAJ1103159.1"/>
    </source>
</evidence>
<gene>
    <name evidence="1" type="ORF">NDU88_000586</name>
</gene>
<dbReference type="EMBL" id="JANPWB010000013">
    <property type="protein sequence ID" value="KAJ1103159.1"/>
    <property type="molecule type" value="Genomic_DNA"/>
</dbReference>
<dbReference type="AlphaFoldDB" id="A0AAV7MKY7"/>
<accession>A0AAV7MKY7</accession>
<evidence type="ECO:0000313" key="2">
    <source>
        <dbReference type="Proteomes" id="UP001066276"/>
    </source>
</evidence>
<keyword evidence="2" id="KW-1185">Reference proteome</keyword>